<organism evidence="6 7">
    <name type="scientific">Candidatus Nitrospira inopinata</name>
    <dbReference type="NCBI Taxonomy" id="1715989"/>
    <lineage>
        <taxon>Bacteria</taxon>
        <taxon>Pseudomonadati</taxon>
        <taxon>Nitrospirota</taxon>
        <taxon>Nitrospiria</taxon>
        <taxon>Nitrospirales</taxon>
        <taxon>Nitrospiraceae</taxon>
        <taxon>Nitrospira</taxon>
    </lineage>
</organism>
<gene>
    <name evidence="6" type="primary">rpmE</name>
    <name evidence="5" type="synonym">rpmE2</name>
    <name evidence="6" type="ORF">NITINOP_2334</name>
</gene>
<protein>
    <recommendedName>
        <fullName evidence="5">Large ribosomal subunit protein bL31B</fullName>
    </recommendedName>
</protein>
<evidence type="ECO:0000256" key="5">
    <source>
        <dbReference type="HAMAP-Rule" id="MF_00502"/>
    </source>
</evidence>
<dbReference type="NCBIfam" id="NF002462">
    <property type="entry name" value="PRK01678.1"/>
    <property type="match status" value="1"/>
</dbReference>
<dbReference type="GO" id="GO:0003735">
    <property type="term" value="F:structural constituent of ribosome"/>
    <property type="evidence" value="ECO:0007669"/>
    <property type="project" value="InterPro"/>
</dbReference>
<evidence type="ECO:0000256" key="3">
    <source>
        <dbReference type="ARBA" id="ARBA00022980"/>
    </source>
</evidence>
<comment type="subunit">
    <text evidence="2 5">Part of the 50S ribosomal subunit.</text>
</comment>
<dbReference type="GO" id="GO:1990904">
    <property type="term" value="C:ribonucleoprotein complex"/>
    <property type="evidence" value="ECO:0007669"/>
    <property type="project" value="UniProtKB-KW"/>
</dbReference>
<evidence type="ECO:0000313" key="6">
    <source>
        <dbReference type="EMBL" id="CUQ67306.1"/>
    </source>
</evidence>
<dbReference type="RefSeq" id="WP_062485533.1">
    <property type="nucleotide sequence ID" value="NZ_LN885086.1"/>
</dbReference>
<dbReference type="Proteomes" id="UP000066284">
    <property type="component" value="Chromosome 1"/>
</dbReference>
<dbReference type="PANTHER" id="PTHR33280:SF1">
    <property type="entry name" value="LARGE RIBOSOMAL SUBUNIT PROTEIN BL31C"/>
    <property type="match status" value="1"/>
</dbReference>
<dbReference type="InterPro" id="IPR027493">
    <property type="entry name" value="Ribosomal_bL31_B"/>
</dbReference>
<dbReference type="EMBL" id="LN885086">
    <property type="protein sequence ID" value="CUQ67306.1"/>
    <property type="molecule type" value="Genomic_DNA"/>
</dbReference>
<dbReference type="InterPro" id="IPR002150">
    <property type="entry name" value="Ribosomal_bL31"/>
</dbReference>
<dbReference type="HAMAP" id="MF_00502">
    <property type="entry name" value="Ribosomal_bL31_2"/>
    <property type="match status" value="1"/>
</dbReference>
<keyword evidence="7" id="KW-1185">Reference proteome</keyword>
<accession>A0A0S4KVT0</accession>
<dbReference type="OrthoDB" id="9803251at2"/>
<proteinExistence type="inferred from homology"/>
<dbReference type="KEGG" id="nio:NITINOP_2334"/>
<dbReference type="PRINTS" id="PR01249">
    <property type="entry name" value="RIBOSOMALL31"/>
</dbReference>
<evidence type="ECO:0000256" key="1">
    <source>
        <dbReference type="ARBA" id="ARBA00008196"/>
    </source>
</evidence>
<dbReference type="NCBIfam" id="TIGR00105">
    <property type="entry name" value="L31"/>
    <property type="match status" value="1"/>
</dbReference>
<reference evidence="7" key="1">
    <citation type="submission" date="2015-09" db="EMBL/GenBank/DDBJ databases">
        <authorList>
            <person name="Daims H."/>
        </authorList>
    </citation>
    <scope>NUCLEOTIDE SEQUENCE [LARGE SCALE GENOMIC DNA]</scope>
</reference>
<sequence>MKPGIHPTNYRPVVFHDVAIDKRWIMMSTVETHETTVWEDGRTYPLYRVETSMYSHPLYTGTQRIVDAEGRVEKFNKKYRLHRT</sequence>
<dbReference type="SUPFAM" id="SSF143800">
    <property type="entry name" value="L28p-like"/>
    <property type="match status" value="1"/>
</dbReference>
<name>A0A0S4KVT0_9BACT</name>
<dbReference type="InterPro" id="IPR042105">
    <property type="entry name" value="Ribosomal_bL31_sf"/>
</dbReference>
<dbReference type="Gene3D" id="4.10.830.30">
    <property type="entry name" value="Ribosomal protein L31"/>
    <property type="match status" value="1"/>
</dbReference>
<evidence type="ECO:0000256" key="4">
    <source>
        <dbReference type="ARBA" id="ARBA00023274"/>
    </source>
</evidence>
<dbReference type="STRING" id="1715989.NITINOP_2334"/>
<dbReference type="Pfam" id="PF01197">
    <property type="entry name" value="Ribosomal_L31"/>
    <property type="match status" value="1"/>
</dbReference>
<dbReference type="GO" id="GO:0006412">
    <property type="term" value="P:translation"/>
    <property type="evidence" value="ECO:0007669"/>
    <property type="project" value="UniProtKB-UniRule"/>
</dbReference>
<evidence type="ECO:0000313" key="7">
    <source>
        <dbReference type="Proteomes" id="UP000066284"/>
    </source>
</evidence>
<evidence type="ECO:0000256" key="2">
    <source>
        <dbReference type="ARBA" id="ARBA00011838"/>
    </source>
</evidence>
<dbReference type="InterPro" id="IPR034704">
    <property type="entry name" value="Ribosomal_bL28/bL31-like_sf"/>
</dbReference>
<dbReference type="GO" id="GO:0005840">
    <property type="term" value="C:ribosome"/>
    <property type="evidence" value="ECO:0007669"/>
    <property type="project" value="UniProtKB-KW"/>
</dbReference>
<keyword evidence="3 5" id="KW-0689">Ribosomal protein</keyword>
<keyword evidence="4 5" id="KW-0687">Ribonucleoprotein</keyword>
<dbReference type="PANTHER" id="PTHR33280">
    <property type="entry name" value="50S RIBOSOMAL PROTEIN L31, CHLOROPLASTIC"/>
    <property type="match status" value="1"/>
</dbReference>
<dbReference type="AlphaFoldDB" id="A0A0S4KVT0"/>
<comment type="similarity">
    <text evidence="1 5">Belongs to the bacterial ribosomal protein bL31 family. Type B subfamily.</text>
</comment>